<protein>
    <submittedName>
        <fullName evidence="2">Uncharacterized protein</fullName>
    </submittedName>
</protein>
<dbReference type="Proteomes" id="UP001305647">
    <property type="component" value="Unassembled WGS sequence"/>
</dbReference>
<name>A0AAN6Q1Y3_9PEZI</name>
<dbReference type="AlphaFoldDB" id="A0AAN6Q1Y3"/>
<dbReference type="EMBL" id="MU863632">
    <property type="protein sequence ID" value="KAK4102105.1"/>
    <property type="molecule type" value="Genomic_DNA"/>
</dbReference>
<reference evidence="2" key="2">
    <citation type="submission" date="2023-05" db="EMBL/GenBank/DDBJ databases">
        <authorList>
            <consortium name="Lawrence Berkeley National Laboratory"/>
            <person name="Steindorff A."/>
            <person name="Hensen N."/>
            <person name="Bonometti L."/>
            <person name="Westerberg I."/>
            <person name="Brannstrom I.O."/>
            <person name="Guillou S."/>
            <person name="Cros-Aarteil S."/>
            <person name="Calhoun S."/>
            <person name="Haridas S."/>
            <person name="Kuo A."/>
            <person name="Mondo S."/>
            <person name="Pangilinan J."/>
            <person name="Riley R."/>
            <person name="Labutti K."/>
            <person name="Andreopoulos B."/>
            <person name="Lipzen A."/>
            <person name="Chen C."/>
            <person name="Yanf M."/>
            <person name="Daum C."/>
            <person name="Ng V."/>
            <person name="Clum A."/>
            <person name="Ohm R."/>
            <person name="Martin F."/>
            <person name="Silar P."/>
            <person name="Natvig D."/>
            <person name="Lalanne C."/>
            <person name="Gautier V."/>
            <person name="Ament-Velasquez S.L."/>
            <person name="Kruys A."/>
            <person name="Hutchinson M.I."/>
            <person name="Powell A.J."/>
            <person name="Barry K."/>
            <person name="Miller A.N."/>
            <person name="Grigoriev I.V."/>
            <person name="Debuchy R."/>
            <person name="Gladieux P."/>
            <person name="Thoren M.H."/>
            <person name="Johannesson H."/>
        </authorList>
    </citation>
    <scope>NUCLEOTIDE SEQUENCE</scope>
    <source>
        <strain evidence="2">CBS 757.83</strain>
    </source>
</reference>
<feature type="region of interest" description="Disordered" evidence="1">
    <location>
        <begin position="96"/>
        <end position="132"/>
    </location>
</feature>
<gene>
    <name evidence="2" type="ORF">N658DRAFT_351564</name>
</gene>
<proteinExistence type="predicted"/>
<feature type="compositionally biased region" description="Basic and acidic residues" evidence="1">
    <location>
        <begin position="103"/>
        <end position="116"/>
    </location>
</feature>
<evidence type="ECO:0000313" key="2">
    <source>
        <dbReference type="EMBL" id="KAK4102105.1"/>
    </source>
</evidence>
<sequence length="189" mass="20083">MENGTVRVKEVRDGTTFLNDADGKTWDDDMGGGRPKGFTRLLFFGGHGVRLSIHEGSSDLSYTPTGFTIQDCGRFLPPREGCCCCLPILSPSTLVHASTTEGNRGEEGEEPGREGGKMNPVLSGPNSFPPQPSPPQVCQGFSVFLQVHAHTYSGDFLIVGCSFLFFFKAGSGGNGCTTSNLDGRAGVVE</sequence>
<evidence type="ECO:0000313" key="3">
    <source>
        <dbReference type="Proteomes" id="UP001305647"/>
    </source>
</evidence>
<reference evidence="2" key="1">
    <citation type="journal article" date="2023" name="Mol. Phylogenet. Evol.">
        <title>Genome-scale phylogeny and comparative genomics of the fungal order Sordariales.</title>
        <authorList>
            <person name="Hensen N."/>
            <person name="Bonometti L."/>
            <person name="Westerberg I."/>
            <person name="Brannstrom I.O."/>
            <person name="Guillou S."/>
            <person name="Cros-Aarteil S."/>
            <person name="Calhoun S."/>
            <person name="Haridas S."/>
            <person name="Kuo A."/>
            <person name="Mondo S."/>
            <person name="Pangilinan J."/>
            <person name="Riley R."/>
            <person name="LaButti K."/>
            <person name="Andreopoulos B."/>
            <person name="Lipzen A."/>
            <person name="Chen C."/>
            <person name="Yan M."/>
            <person name="Daum C."/>
            <person name="Ng V."/>
            <person name="Clum A."/>
            <person name="Steindorff A."/>
            <person name="Ohm R.A."/>
            <person name="Martin F."/>
            <person name="Silar P."/>
            <person name="Natvig D.O."/>
            <person name="Lalanne C."/>
            <person name="Gautier V."/>
            <person name="Ament-Velasquez S.L."/>
            <person name="Kruys A."/>
            <person name="Hutchinson M.I."/>
            <person name="Powell A.J."/>
            <person name="Barry K."/>
            <person name="Miller A.N."/>
            <person name="Grigoriev I.V."/>
            <person name="Debuchy R."/>
            <person name="Gladieux P."/>
            <person name="Hiltunen Thoren M."/>
            <person name="Johannesson H."/>
        </authorList>
    </citation>
    <scope>NUCLEOTIDE SEQUENCE</scope>
    <source>
        <strain evidence="2">CBS 757.83</strain>
    </source>
</reference>
<evidence type="ECO:0000256" key="1">
    <source>
        <dbReference type="SAM" id="MobiDB-lite"/>
    </source>
</evidence>
<comment type="caution">
    <text evidence="2">The sequence shown here is derived from an EMBL/GenBank/DDBJ whole genome shotgun (WGS) entry which is preliminary data.</text>
</comment>
<accession>A0AAN6Q1Y3</accession>
<organism evidence="2 3">
    <name type="scientific">Parathielavia hyrcaniae</name>
    <dbReference type="NCBI Taxonomy" id="113614"/>
    <lineage>
        <taxon>Eukaryota</taxon>
        <taxon>Fungi</taxon>
        <taxon>Dikarya</taxon>
        <taxon>Ascomycota</taxon>
        <taxon>Pezizomycotina</taxon>
        <taxon>Sordariomycetes</taxon>
        <taxon>Sordariomycetidae</taxon>
        <taxon>Sordariales</taxon>
        <taxon>Chaetomiaceae</taxon>
        <taxon>Parathielavia</taxon>
    </lineage>
</organism>
<keyword evidence="3" id="KW-1185">Reference proteome</keyword>